<name>L9X1X2_9EURY</name>
<dbReference type="Pfam" id="PF01435">
    <property type="entry name" value="Peptidase_M48"/>
    <property type="match status" value="2"/>
</dbReference>
<keyword evidence="5" id="KW-0479">Metal-binding</keyword>
<evidence type="ECO:0000256" key="3">
    <source>
        <dbReference type="ARBA" id="ARBA00022670"/>
    </source>
</evidence>
<feature type="domain" description="Peptidase M48" evidence="13">
    <location>
        <begin position="229"/>
        <end position="307"/>
    </location>
</feature>
<evidence type="ECO:0000256" key="1">
    <source>
        <dbReference type="ARBA" id="ARBA00001947"/>
    </source>
</evidence>
<feature type="transmembrane region" description="Helical" evidence="12">
    <location>
        <begin position="82"/>
        <end position="110"/>
    </location>
</feature>
<evidence type="ECO:0000256" key="6">
    <source>
        <dbReference type="ARBA" id="ARBA00022801"/>
    </source>
</evidence>
<evidence type="ECO:0000256" key="11">
    <source>
        <dbReference type="SAM" id="MobiDB-lite"/>
    </source>
</evidence>
<keyword evidence="3" id="KW-0645">Protease</keyword>
<dbReference type="RefSeq" id="WP_007259466.1">
    <property type="nucleotide sequence ID" value="NZ_AOHZ01000048.1"/>
</dbReference>
<feature type="transmembrane region" description="Helical" evidence="12">
    <location>
        <begin position="186"/>
        <end position="203"/>
    </location>
</feature>
<dbReference type="OrthoDB" id="28389at2157"/>
<feature type="transmembrane region" description="Helical" evidence="12">
    <location>
        <begin position="116"/>
        <end position="139"/>
    </location>
</feature>
<evidence type="ECO:0000256" key="10">
    <source>
        <dbReference type="ARBA" id="ARBA00023136"/>
    </source>
</evidence>
<comment type="cofactor">
    <cofactor evidence="1">
        <name>Zn(2+)</name>
        <dbReference type="ChEBI" id="CHEBI:29105"/>
    </cofactor>
</comment>
<evidence type="ECO:0000313" key="14">
    <source>
        <dbReference type="EMBL" id="ELY55774.1"/>
    </source>
</evidence>
<dbReference type="Gene3D" id="3.30.2010.10">
    <property type="entry name" value="Metalloproteases ('zincins'), catalytic domain"/>
    <property type="match status" value="1"/>
</dbReference>
<evidence type="ECO:0000259" key="13">
    <source>
        <dbReference type="Pfam" id="PF01435"/>
    </source>
</evidence>
<feature type="transmembrane region" description="Helical" evidence="12">
    <location>
        <begin position="12"/>
        <end position="40"/>
    </location>
</feature>
<accession>L9X1X2</accession>
<dbReference type="Proteomes" id="UP000011602">
    <property type="component" value="Unassembled WGS sequence"/>
</dbReference>
<dbReference type="PANTHER" id="PTHR43221">
    <property type="entry name" value="PROTEASE HTPX"/>
    <property type="match status" value="1"/>
</dbReference>
<evidence type="ECO:0000313" key="15">
    <source>
        <dbReference type="Proteomes" id="UP000011602"/>
    </source>
</evidence>
<keyword evidence="6" id="KW-0378">Hydrolase</keyword>
<feature type="region of interest" description="Disordered" evidence="11">
    <location>
        <begin position="329"/>
        <end position="374"/>
    </location>
</feature>
<comment type="caution">
    <text evidence="14">The sequence shown here is derived from an EMBL/GenBank/DDBJ whole genome shotgun (WGS) entry which is preliminary data.</text>
</comment>
<evidence type="ECO:0000256" key="7">
    <source>
        <dbReference type="ARBA" id="ARBA00022833"/>
    </source>
</evidence>
<keyword evidence="9" id="KW-0482">Metalloprotease</keyword>
<keyword evidence="7" id="KW-0862">Zinc</keyword>
<dbReference type="InterPro" id="IPR050083">
    <property type="entry name" value="HtpX_protease"/>
</dbReference>
<organism evidence="14 15">
    <name type="scientific">Natronolimnohabitans innermongolicus JCM 12255</name>
    <dbReference type="NCBI Taxonomy" id="1227499"/>
    <lineage>
        <taxon>Archaea</taxon>
        <taxon>Methanobacteriati</taxon>
        <taxon>Methanobacteriota</taxon>
        <taxon>Stenosarchaea group</taxon>
        <taxon>Halobacteria</taxon>
        <taxon>Halobacteriales</taxon>
        <taxon>Natrialbaceae</taxon>
        <taxon>Natronolimnohabitans</taxon>
    </lineage>
</organism>
<evidence type="ECO:0000256" key="5">
    <source>
        <dbReference type="ARBA" id="ARBA00022723"/>
    </source>
</evidence>
<keyword evidence="10 12" id="KW-0472">Membrane</keyword>
<keyword evidence="14" id="KW-0346">Stress response</keyword>
<dbReference type="AlphaFoldDB" id="L9X1X2"/>
<dbReference type="InterPro" id="IPR001915">
    <property type="entry name" value="Peptidase_M48"/>
</dbReference>
<keyword evidence="8 12" id="KW-1133">Transmembrane helix</keyword>
<gene>
    <name evidence="14" type="ORF">C493_10927</name>
</gene>
<keyword evidence="2" id="KW-1003">Cell membrane</keyword>
<dbReference type="eggNOG" id="arCOG01331">
    <property type="taxonomic scope" value="Archaea"/>
</dbReference>
<dbReference type="PATRIC" id="fig|1227499.3.peg.2222"/>
<feature type="compositionally biased region" description="Acidic residues" evidence="11">
    <location>
        <begin position="330"/>
        <end position="349"/>
    </location>
</feature>
<dbReference type="EMBL" id="AOHZ01000048">
    <property type="protein sequence ID" value="ELY55774.1"/>
    <property type="molecule type" value="Genomic_DNA"/>
</dbReference>
<protein>
    <submittedName>
        <fullName evidence="14">Heat shock protein HtpX</fullName>
    </submittedName>
</protein>
<keyword evidence="4 12" id="KW-0812">Transmembrane</keyword>
<evidence type="ECO:0000256" key="2">
    <source>
        <dbReference type="ARBA" id="ARBA00022475"/>
    </source>
</evidence>
<sequence length="504" mass="52893">MVTEPNRVTPVARAVSTGLFCCVALGVAAVVWVVTAASWWQAVGSGSAPVAASVVALATVAGLVAIAALAEGGPTFSMAGYLAVFAVAATGFVGAVWTTIVLVAAVPLGVSTATTAAGALSLLATVGLVATAAVTIVVLGRSADWALCLRMAVAVLLLVLVTIGFLGAVWLFVALLSALLVGPVTGLYVAAGVTFAVAALIAYREFNQVRAIENSIDATPTTPDELPGIHAATTKVASQLGVPKPTVAISETYAPEAMVVGFRPSEIHLVLSYGAVRALSEAQLEAVIAHELAHVANRDAMVMTAVSTPVVLADGLRARVRPESFRNDAFEDEEWERPDEPEADDDWGSEDIFGPNDEWRMAPPSESADDRNGSDDDANLIDWFVTTTLFVIATVTWVSSRAIVAVLSRSRELSADRTAAELTGSPAALAGALRTLDDRIERTPNQDLREAAGVSSLSILPLESVAGETDEPSLIDRLRLRLFRTHPPTERRLAVLEELERELD</sequence>
<reference evidence="14 15" key="1">
    <citation type="journal article" date="2014" name="PLoS Genet.">
        <title>Phylogenetically driven sequencing of extremely halophilic archaea reveals strategies for static and dynamic osmo-response.</title>
        <authorList>
            <person name="Becker E.A."/>
            <person name="Seitzer P.M."/>
            <person name="Tritt A."/>
            <person name="Larsen D."/>
            <person name="Krusor M."/>
            <person name="Yao A.I."/>
            <person name="Wu D."/>
            <person name="Madern D."/>
            <person name="Eisen J.A."/>
            <person name="Darling A.E."/>
            <person name="Facciotti M.T."/>
        </authorList>
    </citation>
    <scope>NUCLEOTIDE SEQUENCE [LARGE SCALE GENOMIC DNA]</scope>
    <source>
        <strain evidence="14 15">JCM 12255</strain>
    </source>
</reference>
<dbReference type="GO" id="GO:0004222">
    <property type="term" value="F:metalloendopeptidase activity"/>
    <property type="evidence" value="ECO:0007669"/>
    <property type="project" value="InterPro"/>
</dbReference>
<evidence type="ECO:0000256" key="9">
    <source>
        <dbReference type="ARBA" id="ARBA00023049"/>
    </source>
</evidence>
<feature type="domain" description="Peptidase M48" evidence="13">
    <location>
        <begin position="392"/>
        <end position="499"/>
    </location>
</feature>
<feature type="transmembrane region" description="Helical" evidence="12">
    <location>
        <begin position="151"/>
        <end position="180"/>
    </location>
</feature>
<evidence type="ECO:0000256" key="4">
    <source>
        <dbReference type="ARBA" id="ARBA00022692"/>
    </source>
</evidence>
<dbReference type="STRING" id="1227499.C493_10927"/>
<dbReference type="PANTHER" id="PTHR43221:SF2">
    <property type="entry name" value="PROTEASE HTPX HOMOLOG"/>
    <property type="match status" value="1"/>
</dbReference>
<feature type="transmembrane region" description="Helical" evidence="12">
    <location>
        <begin position="46"/>
        <end position="70"/>
    </location>
</feature>
<keyword evidence="15" id="KW-1185">Reference proteome</keyword>
<evidence type="ECO:0000256" key="8">
    <source>
        <dbReference type="ARBA" id="ARBA00022989"/>
    </source>
</evidence>
<evidence type="ECO:0000256" key="12">
    <source>
        <dbReference type="SAM" id="Phobius"/>
    </source>
</evidence>
<dbReference type="GO" id="GO:0006508">
    <property type="term" value="P:proteolysis"/>
    <property type="evidence" value="ECO:0007669"/>
    <property type="project" value="UniProtKB-KW"/>
</dbReference>
<proteinExistence type="predicted"/>
<dbReference type="GO" id="GO:0046872">
    <property type="term" value="F:metal ion binding"/>
    <property type="evidence" value="ECO:0007669"/>
    <property type="project" value="UniProtKB-KW"/>
</dbReference>